<dbReference type="InterPro" id="IPR011990">
    <property type="entry name" value="TPR-like_helical_dom_sf"/>
</dbReference>
<keyword evidence="2" id="KW-0539">Nucleus</keyword>
<feature type="compositionally biased region" description="Polar residues" evidence="4">
    <location>
        <begin position="1607"/>
        <end position="1619"/>
    </location>
</feature>
<proteinExistence type="predicted"/>
<dbReference type="GeneID" id="106459791"/>
<feature type="compositionally biased region" description="Acidic residues" evidence="4">
    <location>
        <begin position="11"/>
        <end position="22"/>
    </location>
</feature>
<dbReference type="InterPro" id="IPR033053">
    <property type="entry name" value="Hir3/CABIN1"/>
</dbReference>
<evidence type="ECO:0000256" key="3">
    <source>
        <dbReference type="PROSITE-ProRule" id="PRU00339"/>
    </source>
</evidence>
<gene>
    <name evidence="6" type="primary">LOC106459791</name>
</gene>
<evidence type="ECO:0000256" key="2">
    <source>
        <dbReference type="ARBA" id="ARBA00023242"/>
    </source>
</evidence>
<dbReference type="Gene3D" id="1.25.40.10">
    <property type="entry name" value="Tetratricopeptide repeat domain"/>
    <property type="match status" value="2"/>
</dbReference>
<keyword evidence="3" id="KW-0802">TPR repeat</keyword>
<reference evidence="6" key="1">
    <citation type="submission" date="2025-08" db="UniProtKB">
        <authorList>
            <consortium name="RefSeq"/>
        </authorList>
    </citation>
    <scope>IDENTIFICATION</scope>
    <source>
        <tissue evidence="6">Muscle</tissue>
    </source>
</reference>
<dbReference type="PROSITE" id="PS50005">
    <property type="entry name" value="TPR"/>
    <property type="match status" value="1"/>
</dbReference>
<feature type="compositionally biased region" description="Low complexity" evidence="4">
    <location>
        <begin position="1622"/>
        <end position="1631"/>
    </location>
</feature>
<accession>A0ABM1B4X6</accession>
<dbReference type="PANTHER" id="PTHR15502">
    <property type="entry name" value="CALCINEURIN-BINDING PROTEIN CABIN 1-RELATED"/>
    <property type="match status" value="1"/>
</dbReference>
<dbReference type="Proteomes" id="UP000694941">
    <property type="component" value="Unplaced"/>
</dbReference>
<dbReference type="SMART" id="SM00028">
    <property type="entry name" value="TPR"/>
    <property type="match status" value="4"/>
</dbReference>
<evidence type="ECO:0000313" key="5">
    <source>
        <dbReference type="Proteomes" id="UP000694941"/>
    </source>
</evidence>
<feature type="region of interest" description="Disordered" evidence="4">
    <location>
        <begin position="1"/>
        <end position="24"/>
    </location>
</feature>
<evidence type="ECO:0000256" key="4">
    <source>
        <dbReference type="SAM" id="MobiDB-lite"/>
    </source>
</evidence>
<keyword evidence="5" id="KW-1185">Reference proteome</keyword>
<protein>
    <submittedName>
        <fullName evidence="6">Calcineurin-binding protein cabin-1-like isoform X1</fullName>
    </submittedName>
</protein>
<name>A0ABM1B4X6_LIMPO</name>
<dbReference type="SUPFAM" id="SSF48452">
    <property type="entry name" value="TPR-like"/>
    <property type="match status" value="3"/>
</dbReference>
<feature type="region of interest" description="Disordered" evidence="4">
    <location>
        <begin position="1607"/>
        <end position="1631"/>
    </location>
</feature>
<dbReference type="InterPro" id="IPR019734">
    <property type="entry name" value="TPR_rpt"/>
</dbReference>
<evidence type="ECO:0000256" key="1">
    <source>
        <dbReference type="ARBA" id="ARBA00004123"/>
    </source>
</evidence>
<comment type="subcellular location">
    <subcellularLocation>
        <location evidence="1">Nucleus</location>
    </subcellularLocation>
</comment>
<evidence type="ECO:0000313" key="6">
    <source>
        <dbReference type="RefSeq" id="XP_013774905.2"/>
    </source>
</evidence>
<feature type="repeat" description="TPR" evidence="3">
    <location>
        <begin position="86"/>
        <end position="119"/>
    </location>
</feature>
<dbReference type="PANTHER" id="PTHR15502:SF7">
    <property type="entry name" value="CALCINEURIN-BINDING PROTEIN CABIN-1"/>
    <property type="match status" value="1"/>
</dbReference>
<organism evidence="5 6">
    <name type="scientific">Limulus polyphemus</name>
    <name type="common">Atlantic horseshoe crab</name>
    <dbReference type="NCBI Taxonomy" id="6850"/>
    <lineage>
        <taxon>Eukaryota</taxon>
        <taxon>Metazoa</taxon>
        <taxon>Ecdysozoa</taxon>
        <taxon>Arthropoda</taxon>
        <taxon>Chelicerata</taxon>
        <taxon>Merostomata</taxon>
        <taxon>Xiphosura</taxon>
        <taxon>Limulidae</taxon>
        <taxon>Limulus</taxon>
    </lineage>
</organism>
<sequence>MIKFSALNEGFDSDSENEEPEDLVTKEVQEEEAHKLYNKALELQTQGHFSEAEATFKELLQSQLLSQVVPKPDEDTPLTPGLTLKYLAYKNLGSIAAEKGNFYDAVDSYLEAVSIDATDVTLWYRIGHGALKLHKYALARLAFEEGLKCSSGHWPCLDNLITVLYALNEYASCLYYISVSLEKECYYLKGLVFRKEILQEDPSLNEYCGSFFKNCNPSIYTASYDKEEGKKLIEEALALRAKKQEISRPPPLPLVNFLQPLTDFSWKSLGESLLAMYDHIASSDPPISYGCRVDLTKYTQIPQTSPSVLEVSETLVTSSVIPSPVTTVTLPQQSQQHLVLTPISKENLLYSTPLDTKLVIVDPQIPQEYDSPAMLTESGHLLMPDVGYHSLLQTSQVQDLDTSCFYSVTTTSSRRGAKRKRLSCESYEVGSKRRSARVRNTTNKPQDHVNYQELIQKFLPTRLMGDKREEFREEEGGVIYTEDGRGGDHTYGQCENTDSRDEKKTLKPTNSLCFGEKEDVKNFFIEHQNNGGILDLLYCYLKHVSQKNNVKWPSGLTDVYMAVYVRNRKHFTLPSLFCQDIDSEVFKNRGMTILVNCELKVDKWQTSTGRSNGTCISPTVSPRGRTTGTQLGPDFPGKHFISDLEFLVHLIVRQEVWGASWKEFALRVLWLKSKYHTLNGEADMAASCLERILTLLCKENKSESFQKVDLVNCFSGNIITIEYVQELLESLQRYQSLEEVQKLFEQGDYEAVVSLLIPTFKQPSTKSKVSGESNIPERHAQLLLLQDSLWKLESYQVCLKWGEVAFNEALHQYMNASTTSDRSDWANTMANLLQGLEKCIGKDKKLVDQMGDVKLVRFTQNLIQVICLQMDSSDYYTETSIQTILPWVLLYRLIENEECKTQEEIDKKCTINQPEVFGQEDETSKKKLDNQDSDLIVTNQPVIESQKSVIESHIQHMDVDQNLETGSANLSLIDSQNLDMHSTDQSLDSVIKLEPISKSVTSERKEEMQSSEQGVIDSLKNAQNSRCKSGVDNFLSNNPIIIENQKNDTVSSTQLLIDNQNYDSKSTEVLAFCHNNIHESTQEQVIEQQKENITLHAQRDIKSVTNQAVEDNQKEHSETNILDKNQISSVFPKESEMPHGISSSLMFLLTAHECLGNRSWCCASDGALLLLCVDVALEELKKSPSPHPHKEDLEMAVEQCFYCLYAHPSKRTKAKHLQEHNAPQIILTWERAVQLFDHFKPSVLPEFDSYKSSTISAECEILLRRISTLVPPQEDPSNNVDKVVAYIEGGTDRYPSFHTDKPLGVVKEIYYLLGDYYFKNKEFGKAIRFYILDICVNSDRIDSWAGMALARSSQLEQKLNSCELKSEATFYRKASSALRCFKRAVELDTTNTAIWVEYGSLAYMLHSHASRQLKQQQHFPFSDDIVELLQTKQREMLDTAFKCFKAASKCGDERGWVDEAWLHHYMLGKISEKRREHPKIALEHYKMAASYLHRDGACYPKKIHYHSPKELSIESLEVYYRTHGVVLKYLLQNEGKLISSDDVSILQNHIKFSEESPFANYQEKRDIDRENRYFSPSSSEAEDYTVPSVIKKKVKKAAAMDHDYIQQQSKVDTASQRGYRNSLDSSSESQDSAAVKDILNSLIAVVCERCPSQVTEATRVVGDQRVKKTFSISESEKPQRLVDEKIQVEDGEMGTVVNDKMNYTEKDVTIKDMSEVATSSGENGQTYSENRTKSRESLEEILHDLTAKCINSLGDCLQRFSQHYKSLYRLAHFYCTSSKYKNIQWSQDVLLGTNTPWQTLPYMPSPGLFAERKNTNFFNGIWRIPSDEIDRPGSFASHMYRSVSLLLDILKEQTDSAKLLHVALQLSRTPDMGKKYLRDIDRIYLSRKAADYHLNVHRDELNNLLQESPPPEEWRLTNCLLDIFRSWQTCQKAGMLTEEADELLEEAYTMYNLGEVDTSPPVLQQAIQFCQTQMYKQTQCSQDGHRSNSASKFQQSTEWTQEAISTAINFSGEASYASKACSSGPSSCSTVALCGQFFPYWMELPSTISAAIWCPIQQTDLPSQLAFSAIEERILSQEEHLIVPTTIMSGSNEHPLSIMLTNKSCYDERKNSN</sequence>
<dbReference type="RefSeq" id="XP_013774905.2">
    <property type="nucleotide sequence ID" value="XM_013919451.2"/>
</dbReference>